<feature type="compositionally biased region" description="Basic and acidic residues" evidence="1">
    <location>
        <begin position="17"/>
        <end position="26"/>
    </location>
</feature>
<dbReference type="EMBL" id="JAKREW010000051">
    <property type="protein sequence ID" value="MCG7508711.1"/>
    <property type="molecule type" value="Genomic_DNA"/>
</dbReference>
<sequence>MSFLKRLFGGGGSEPEAPGKAKPAKEMEHKGFTIAATPYKADGQYQTCGVISKEIDGTVKEHRFIRADRFAGLDDAVDITLRKGIQLIDEQGERIFG</sequence>
<dbReference type="Pfam" id="PF10115">
    <property type="entry name" value="HlyU"/>
    <property type="match status" value="1"/>
</dbReference>
<proteinExistence type="predicted"/>
<dbReference type="InterPro" id="IPR018772">
    <property type="entry name" value="Transcription_activator_HlyU"/>
</dbReference>
<evidence type="ECO:0000256" key="1">
    <source>
        <dbReference type="SAM" id="MobiDB-lite"/>
    </source>
</evidence>
<protein>
    <submittedName>
        <fullName evidence="2">HlyU family transcriptional regulator</fullName>
    </submittedName>
</protein>
<reference evidence="2 3" key="1">
    <citation type="submission" date="2022-02" db="EMBL/GenBank/DDBJ databases">
        <title>Draft genome sequence of Mezorhizobium retamae strain IRAMC:0171 isolated from Retama raetam nodules.</title>
        <authorList>
            <person name="Bengaied R."/>
            <person name="Sbissi I."/>
            <person name="Huber K."/>
            <person name="Ghodbane F."/>
            <person name="Nouioui I."/>
            <person name="Tarhouni M."/>
            <person name="Gtari M."/>
        </authorList>
    </citation>
    <scope>NUCLEOTIDE SEQUENCE [LARGE SCALE GENOMIC DNA]</scope>
    <source>
        <strain evidence="2 3">IRAMC:0171</strain>
    </source>
</reference>
<evidence type="ECO:0000313" key="2">
    <source>
        <dbReference type="EMBL" id="MCG7508711.1"/>
    </source>
</evidence>
<accession>A0ABS9QMM8</accession>
<feature type="region of interest" description="Disordered" evidence="1">
    <location>
        <begin position="1"/>
        <end position="26"/>
    </location>
</feature>
<organism evidence="2 3">
    <name type="scientific">Mesorhizobium retamae</name>
    <dbReference type="NCBI Taxonomy" id="2912854"/>
    <lineage>
        <taxon>Bacteria</taxon>
        <taxon>Pseudomonadati</taxon>
        <taxon>Pseudomonadota</taxon>
        <taxon>Alphaproteobacteria</taxon>
        <taxon>Hyphomicrobiales</taxon>
        <taxon>Phyllobacteriaceae</taxon>
        <taxon>Mesorhizobium</taxon>
    </lineage>
</organism>
<comment type="caution">
    <text evidence="2">The sequence shown here is derived from an EMBL/GenBank/DDBJ whole genome shotgun (WGS) entry which is preliminary data.</text>
</comment>
<dbReference type="Proteomes" id="UP001201701">
    <property type="component" value="Unassembled WGS sequence"/>
</dbReference>
<keyword evidence="3" id="KW-1185">Reference proteome</keyword>
<evidence type="ECO:0000313" key="3">
    <source>
        <dbReference type="Proteomes" id="UP001201701"/>
    </source>
</evidence>
<name>A0ABS9QMM8_9HYPH</name>
<dbReference type="RefSeq" id="WP_239370219.1">
    <property type="nucleotide sequence ID" value="NZ_JAKREW010000051.1"/>
</dbReference>
<gene>
    <name evidence="2" type="ORF">L4923_27105</name>
</gene>